<feature type="binding site" evidence="8">
    <location>
        <position position="12"/>
    </location>
    <ligand>
        <name>[4Fe-4S] cluster</name>
        <dbReference type="ChEBI" id="CHEBI:49883"/>
        <label>1</label>
    </ligand>
</feature>
<dbReference type="NCBIfam" id="TIGR00089">
    <property type="entry name" value="MiaB/RimO family radical SAM methylthiotransferase"/>
    <property type="match status" value="1"/>
</dbReference>
<dbReference type="InterPro" id="IPR007197">
    <property type="entry name" value="rSAM"/>
</dbReference>
<keyword evidence="7 8" id="KW-0411">Iron-sulfur</keyword>
<organism evidence="12 13">
    <name type="scientific">Candidatus Anaerotruncus excrementipullorum</name>
    <dbReference type="NCBI Taxonomy" id="2838465"/>
    <lineage>
        <taxon>Bacteria</taxon>
        <taxon>Bacillati</taxon>
        <taxon>Bacillota</taxon>
        <taxon>Clostridia</taxon>
        <taxon>Eubacteriales</taxon>
        <taxon>Oscillospiraceae</taxon>
        <taxon>Anaerotruncus</taxon>
    </lineage>
</organism>
<dbReference type="GO" id="GO:0140101">
    <property type="term" value="F:catalytic activity, acting on a tRNA"/>
    <property type="evidence" value="ECO:0007669"/>
    <property type="project" value="UniProtKB-ARBA"/>
</dbReference>
<feature type="domain" description="TRAM" evidence="9">
    <location>
        <begin position="373"/>
        <end position="439"/>
    </location>
</feature>
<dbReference type="SFLD" id="SFLDS00029">
    <property type="entry name" value="Radical_SAM"/>
    <property type="match status" value="1"/>
</dbReference>
<dbReference type="InterPro" id="IPR005840">
    <property type="entry name" value="Ribosomal_uS12_MeSTrfase_RimO"/>
</dbReference>
<dbReference type="HAMAP" id="MF_01865">
    <property type="entry name" value="MTTase_RimO"/>
    <property type="match status" value="1"/>
</dbReference>
<comment type="subcellular location">
    <subcellularLocation>
        <location evidence="8">Cytoplasm</location>
    </subcellularLocation>
</comment>
<dbReference type="PROSITE" id="PS50926">
    <property type="entry name" value="TRAM"/>
    <property type="match status" value="1"/>
</dbReference>
<dbReference type="InterPro" id="IPR012340">
    <property type="entry name" value="NA-bd_OB-fold"/>
</dbReference>
<evidence type="ECO:0000313" key="12">
    <source>
        <dbReference type="EMBL" id="HIX65364.1"/>
    </source>
</evidence>
<comment type="function">
    <text evidence="8">Catalyzes the methylthiolation of an aspartic acid residue of ribosomal protein uS12.</text>
</comment>
<dbReference type="InterPro" id="IPR005839">
    <property type="entry name" value="Methylthiotransferase"/>
</dbReference>
<keyword evidence="3 8" id="KW-0808">Transferase</keyword>
<keyword evidence="1 8" id="KW-0004">4Fe-4S</keyword>
<evidence type="ECO:0000256" key="7">
    <source>
        <dbReference type="ARBA" id="ARBA00023014"/>
    </source>
</evidence>
<dbReference type="SUPFAM" id="SSF102114">
    <property type="entry name" value="Radical SAM enzymes"/>
    <property type="match status" value="1"/>
</dbReference>
<dbReference type="InterPro" id="IPR013848">
    <property type="entry name" value="Methylthiotransferase_N"/>
</dbReference>
<feature type="binding site" evidence="8">
    <location>
        <position position="162"/>
    </location>
    <ligand>
        <name>[4Fe-4S] cluster</name>
        <dbReference type="ChEBI" id="CHEBI:49883"/>
        <label>2</label>
        <note>4Fe-4S-S-AdoMet</note>
    </ligand>
</feature>
<keyword evidence="12" id="KW-0687">Ribonucleoprotein</keyword>
<dbReference type="GO" id="GO:0046872">
    <property type="term" value="F:metal ion binding"/>
    <property type="evidence" value="ECO:0007669"/>
    <property type="project" value="UniProtKB-KW"/>
</dbReference>
<dbReference type="NCBIfam" id="TIGR01125">
    <property type="entry name" value="30S ribosomal protein S12 methylthiotransferase RimO"/>
    <property type="match status" value="1"/>
</dbReference>
<comment type="cofactor">
    <cofactor evidence="8">
        <name>[4Fe-4S] cluster</name>
        <dbReference type="ChEBI" id="CHEBI:49883"/>
    </cofactor>
    <text evidence="8">Binds 2 [4Fe-4S] clusters. One cluster is coordinated with 3 cysteines and an exchangeable S-adenosyl-L-methionine.</text>
</comment>
<comment type="caution">
    <text evidence="12">The sequence shown here is derived from an EMBL/GenBank/DDBJ whole genome shotgun (WGS) entry which is preliminary data.</text>
</comment>
<dbReference type="InterPro" id="IPR023404">
    <property type="entry name" value="rSAM_horseshoe"/>
</dbReference>
<dbReference type="Gene3D" id="2.40.50.140">
    <property type="entry name" value="Nucleic acid-binding proteins"/>
    <property type="match status" value="1"/>
</dbReference>
<accession>A0A9D1WQH8</accession>
<evidence type="ECO:0000256" key="8">
    <source>
        <dbReference type="HAMAP-Rule" id="MF_01865"/>
    </source>
</evidence>
<evidence type="ECO:0000259" key="11">
    <source>
        <dbReference type="PROSITE" id="PS51918"/>
    </source>
</evidence>
<comment type="similarity">
    <text evidence="8">Belongs to the methylthiotransferase family. RimO subfamily.</text>
</comment>
<dbReference type="InterPro" id="IPR020612">
    <property type="entry name" value="Methylthiotransferase_CS"/>
</dbReference>
<evidence type="ECO:0000256" key="5">
    <source>
        <dbReference type="ARBA" id="ARBA00022723"/>
    </source>
</evidence>
<dbReference type="SFLD" id="SFLDG01061">
    <property type="entry name" value="methylthiotransferase"/>
    <property type="match status" value="1"/>
</dbReference>
<dbReference type="Gene3D" id="3.40.50.12160">
    <property type="entry name" value="Methylthiotransferase, N-terminal domain"/>
    <property type="match status" value="1"/>
</dbReference>
<feature type="binding site" evidence="8">
    <location>
        <position position="48"/>
    </location>
    <ligand>
        <name>[4Fe-4S] cluster</name>
        <dbReference type="ChEBI" id="CHEBI:49883"/>
        <label>1</label>
    </ligand>
</feature>
<keyword evidence="4 8" id="KW-0949">S-adenosyl-L-methionine</keyword>
<dbReference type="GO" id="GO:0035599">
    <property type="term" value="F:aspartic acid methylthiotransferase activity"/>
    <property type="evidence" value="ECO:0007669"/>
    <property type="project" value="TreeGrafter"/>
</dbReference>
<evidence type="ECO:0000256" key="1">
    <source>
        <dbReference type="ARBA" id="ARBA00022485"/>
    </source>
</evidence>
<keyword evidence="12" id="KW-0689">Ribosomal protein</keyword>
<dbReference type="Pfam" id="PF00919">
    <property type="entry name" value="UPF0004"/>
    <property type="match status" value="1"/>
</dbReference>
<evidence type="ECO:0000259" key="9">
    <source>
        <dbReference type="PROSITE" id="PS50926"/>
    </source>
</evidence>
<dbReference type="InterPro" id="IPR038135">
    <property type="entry name" value="Methylthiotransferase_N_sf"/>
</dbReference>
<dbReference type="EMBL" id="DXES01000080">
    <property type="protein sequence ID" value="HIX65364.1"/>
    <property type="molecule type" value="Genomic_DNA"/>
</dbReference>
<gene>
    <name evidence="8 12" type="primary">rimO</name>
    <name evidence="12" type="ORF">H9736_03860</name>
</gene>
<evidence type="ECO:0000256" key="3">
    <source>
        <dbReference type="ARBA" id="ARBA00022679"/>
    </source>
</evidence>
<evidence type="ECO:0000256" key="2">
    <source>
        <dbReference type="ARBA" id="ARBA00022490"/>
    </source>
</evidence>
<dbReference type="InterPro" id="IPR006638">
    <property type="entry name" value="Elp3/MiaA/NifB-like_rSAM"/>
</dbReference>
<feature type="binding site" evidence="8">
    <location>
        <position position="155"/>
    </location>
    <ligand>
        <name>[4Fe-4S] cluster</name>
        <dbReference type="ChEBI" id="CHEBI:49883"/>
        <label>2</label>
        <note>4Fe-4S-S-AdoMet</note>
    </ligand>
</feature>
<dbReference type="PANTHER" id="PTHR43837:SF1">
    <property type="entry name" value="RIBOSOMAL PROTEIN US12 METHYLTHIOTRANSFERASE RIMO"/>
    <property type="match status" value="1"/>
</dbReference>
<feature type="binding site" evidence="8">
    <location>
        <position position="159"/>
    </location>
    <ligand>
        <name>[4Fe-4S] cluster</name>
        <dbReference type="ChEBI" id="CHEBI:49883"/>
        <label>2</label>
        <note>4Fe-4S-S-AdoMet</note>
    </ligand>
</feature>
<dbReference type="Pfam" id="PF18693">
    <property type="entry name" value="TRAM_2"/>
    <property type="match status" value="1"/>
</dbReference>
<feature type="domain" description="MTTase N-terminal" evidence="10">
    <location>
        <begin position="3"/>
        <end position="119"/>
    </location>
</feature>
<dbReference type="AlphaFoldDB" id="A0A9D1WQH8"/>
<dbReference type="GO" id="GO:0103039">
    <property type="term" value="F:protein methylthiotransferase activity"/>
    <property type="evidence" value="ECO:0007669"/>
    <property type="project" value="UniProtKB-EC"/>
</dbReference>
<comment type="catalytic activity">
    <reaction evidence="8">
        <text>L-aspartate(89)-[ribosomal protein uS12]-hydrogen + (sulfur carrier)-SH + AH2 + 2 S-adenosyl-L-methionine = 3-methylsulfanyl-L-aspartate(89)-[ribosomal protein uS12]-hydrogen + (sulfur carrier)-H + 5'-deoxyadenosine + L-methionine + A + S-adenosyl-L-homocysteine + 2 H(+)</text>
        <dbReference type="Rhea" id="RHEA:37087"/>
        <dbReference type="Rhea" id="RHEA-COMP:10460"/>
        <dbReference type="Rhea" id="RHEA-COMP:10461"/>
        <dbReference type="Rhea" id="RHEA-COMP:14737"/>
        <dbReference type="Rhea" id="RHEA-COMP:14739"/>
        <dbReference type="ChEBI" id="CHEBI:13193"/>
        <dbReference type="ChEBI" id="CHEBI:15378"/>
        <dbReference type="ChEBI" id="CHEBI:17319"/>
        <dbReference type="ChEBI" id="CHEBI:17499"/>
        <dbReference type="ChEBI" id="CHEBI:29917"/>
        <dbReference type="ChEBI" id="CHEBI:29961"/>
        <dbReference type="ChEBI" id="CHEBI:57844"/>
        <dbReference type="ChEBI" id="CHEBI:57856"/>
        <dbReference type="ChEBI" id="CHEBI:59789"/>
        <dbReference type="ChEBI" id="CHEBI:64428"/>
        <dbReference type="ChEBI" id="CHEBI:73599"/>
        <dbReference type="EC" id="2.8.4.4"/>
    </reaction>
</comment>
<feature type="domain" description="Radical SAM core" evidence="11">
    <location>
        <begin position="141"/>
        <end position="370"/>
    </location>
</feature>
<evidence type="ECO:0000256" key="4">
    <source>
        <dbReference type="ARBA" id="ARBA00022691"/>
    </source>
</evidence>
<dbReference type="FunFam" id="3.80.30.20:FF:000001">
    <property type="entry name" value="tRNA-2-methylthio-N(6)-dimethylallyladenosine synthase 2"/>
    <property type="match status" value="1"/>
</dbReference>
<feature type="binding site" evidence="8">
    <location>
        <position position="82"/>
    </location>
    <ligand>
        <name>[4Fe-4S] cluster</name>
        <dbReference type="ChEBI" id="CHEBI:49883"/>
        <label>1</label>
    </ligand>
</feature>
<dbReference type="Gene3D" id="3.80.30.20">
    <property type="entry name" value="tm_1862 like domain"/>
    <property type="match status" value="1"/>
</dbReference>
<dbReference type="GO" id="GO:0005829">
    <property type="term" value="C:cytosol"/>
    <property type="evidence" value="ECO:0007669"/>
    <property type="project" value="TreeGrafter"/>
</dbReference>
<dbReference type="CDD" id="cd01335">
    <property type="entry name" value="Radical_SAM"/>
    <property type="match status" value="1"/>
</dbReference>
<reference evidence="12" key="1">
    <citation type="journal article" date="2021" name="PeerJ">
        <title>Extensive microbial diversity within the chicken gut microbiome revealed by metagenomics and culture.</title>
        <authorList>
            <person name="Gilroy R."/>
            <person name="Ravi A."/>
            <person name="Getino M."/>
            <person name="Pursley I."/>
            <person name="Horton D.L."/>
            <person name="Alikhan N.F."/>
            <person name="Baker D."/>
            <person name="Gharbi K."/>
            <person name="Hall N."/>
            <person name="Watson M."/>
            <person name="Adriaenssens E.M."/>
            <person name="Foster-Nyarko E."/>
            <person name="Jarju S."/>
            <person name="Secka A."/>
            <person name="Antonio M."/>
            <person name="Oren A."/>
            <person name="Chaudhuri R.R."/>
            <person name="La Ragione R."/>
            <person name="Hildebrand F."/>
            <person name="Pallen M.J."/>
        </authorList>
    </citation>
    <scope>NUCLEOTIDE SEQUENCE</scope>
    <source>
        <strain evidence="12">CHK188-5543</strain>
    </source>
</reference>
<dbReference type="InterPro" id="IPR002792">
    <property type="entry name" value="TRAM_dom"/>
</dbReference>
<dbReference type="PROSITE" id="PS51449">
    <property type="entry name" value="MTTASE_N"/>
    <property type="match status" value="1"/>
</dbReference>
<dbReference type="GO" id="GO:0051539">
    <property type="term" value="F:4 iron, 4 sulfur cluster binding"/>
    <property type="evidence" value="ECO:0007669"/>
    <property type="project" value="UniProtKB-UniRule"/>
</dbReference>
<dbReference type="Pfam" id="PF04055">
    <property type="entry name" value="Radical_SAM"/>
    <property type="match status" value="1"/>
</dbReference>
<dbReference type="GO" id="GO:0005840">
    <property type="term" value="C:ribosome"/>
    <property type="evidence" value="ECO:0007669"/>
    <property type="project" value="UniProtKB-KW"/>
</dbReference>
<dbReference type="PANTHER" id="PTHR43837">
    <property type="entry name" value="RIBOSOMAL PROTEIN S12 METHYLTHIOTRANSFERASE RIMO"/>
    <property type="match status" value="1"/>
</dbReference>
<name>A0A9D1WQH8_9FIRM</name>
<dbReference type="SMART" id="SM00729">
    <property type="entry name" value="Elp3"/>
    <property type="match status" value="1"/>
</dbReference>
<dbReference type="PROSITE" id="PS01278">
    <property type="entry name" value="MTTASE_RADICAL"/>
    <property type="match status" value="1"/>
</dbReference>
<dbReference type="SFLD" id="SFLDF00274">
    <property type="entry name" value="ribosomal_protein_S12_methylth"/>
    <property type="match status" value="1"/>
</dbReference>
<evidence type="ECO:0000313" key="13">
    <source>
        <dbReference type="Proteomes" id="UP000886800"/>
    </source>
</evidence>
<protein>
    <recommendedName>
        <fullName evidence="8">Ribosomal protein uS12 methylthiotransferase RimO</fullName>
        <shortName evidence="8">uS12 MTTase</shortName>
        <shortName evidence="8">uS12 methylthiotransferase</shortName>
        <ecNumber evidence="8">2.8.4.4</ecNumber>
    </recommendedName>
    <alternativeName>
        <fullName evidence="8">Ribosomal protein uS12 (aspartate-C(3))-methylthiotransferase</fullName>
    </alternativeName>
    <alternativeName>
        <fullName evidence="8">Ribosome maturation factor RimO</fullName>
    </alternativeName>
</protein>
<dbReference type="EC" id="2.8.4.4" evidence="8"/>
<dbReference type="InterPro" id="IPR058240">
    <property type="entry name" value="rSAM_sf"/>
</dbReference>
<keyword evidence="2 8" id="KW-0963">Cytoplasm</keyword>
<dbReference type="Proteomes" id="UP000886800">
    <property type="component" value="Unassembled WGS sequence"/>
</dbReference>
<dbReference type="SFLD" id="SFLDG01082">
    <property type="entry name" value="B12-binding_domain_containing"/>
    <property type="match status" value="1"/>
</dbReference>
<evidence type="ECO:0000256" key="6">
    <source>
        <dbReference type="ARBA" id="ARBA00023004"/>
    </source>
</evidence>
<keyword evidence="5 8" id="KW-0479">Metal-binding</keyword>
<keyword evidence="6 8" id="KW-0408">Iron</keyword>
<evidence type="ECO:0000259" key="10">
    <source>
        <dbReference type="PROSITE" id="PS51449"/>
    </source>
</evidence>
<sequence>MSVKVGMVSLGCSKNQVDAELLLAMLADGGYEICADAAQCDVVVVNTCGFIEDAKRESIENILEFAQMKNEGKIKAVVVTGCLAERYREELAREIPEADVVLGIGSNGGLLPAIQAALAGRRTVAFGAKEDLPLEGRRILANDPYYAYLKVGDGCDNRCTYCAIPLIRGPMRSRPMEKIVEEARQLAANGVTELNVVAQDTTRYGEDLYGKLMLPQLLTQLCRIDGVRWVRILYCYPDRVTDELLEVMAREEKVVKYMDLPLQHCNGRILRAMNRRGDADSLKALLQKVRDRVPGVVLRTTMIAGFPTETEEEFGELCQFIQEVQFERLGCFAYSAEEDTPAYGMEQVDEEVRRRRADQVMEVQYGVMEQVNRAQLGRRLTVLVEGRQGRLWYGRSYMDAPDIDTKVYFTARRAHRPGEYIQVEIDGVEGYDLRGKEVEA</sequence>
<proteinExistence type="inferred from homology"/>
<dbReference type="GO" id="GO:0035600">
    <property type="term" value="P:tRNA methylthiolation"/>
    <property type="evidence" value="ECO:0007669"/>
    <property type="project" value="UniProtKB-ARBA"/>
</dbReference>
<dbReference type="PROSITE" id="PS51918">
    <property type="entry name" value="RADICAL_SAM"/>
    <property type="match status" value="1"/>
</dbReference>
<reference evidence="12" key="2">
    <citation type="submission" date="2021-04" db="EMBL/GenBank/DDBJ databases">
        <authorList>
            <person name="Gilroy R."/>
        </authorList>
    </citation>
    <scope>NUCLEOTIDE SEQUENCE</scope>
    <source>
        <strain evidence="12">CHK188-5543</strain>
    </source>
</reference>